<accession>A0A1I2FWV4</accession>
<protein>
    <submittedName>
        <fullName evidence="2">Uncharacterized protein</fullName>
    </submittedName>
</protein>
<keyword evidence="3" id="KW-1185">Reference proteome</keyword>
<name>A0A1I2FWV4_9GAMM</name>
<reference evidence="3" key="1">
    <citation type="submission" date="2016-10" db="EMBL/GenBank/DDBJ databases">
        <authorList>
            <person name="Varghese N."/>
            <person name="Submissions S."/>
        </authorList>
    </citation>
    <scope>NUCLEOTIDE SEQUENCE [LARGE SCALE GENOMIC DNA]</scope>
    <source>
        <strain evidence="3">UNC178MFTsu3.1</strain>
    </source>
</reference>
<dbReference type="RefSeq" id="WP_155964679.1">
    <property type="nucleotide sequence ID" value="NZ_FONH01000007.1"/>
</dbReference>
<sequence length="57" mass="5985">MELQELTVREEGVIAANAFGVPMSAPMQKQAPMQKHAPKTIWDGDIGTFGGRGGGDG</sequence>
<evidence type="ECO:0000313" key="3">
    <source>
        <dbReference type="Proteomes" id="UP000199477"/>
    </source>
</evidence>
<organism evidence="2 3">
    <name type="scientific">Dyella marensis</name>
    <dbReference type="NCBI Taxonomy" id="500610"/>
    <lineage>
        <taxon>Bacteria</taxon>
        <taxon>Pseudomonadati</taxon>
        <taxon>Pseudomonadota</taxon>
        <taxon>Gammaproteobacteria</taxon>
        <taxon>Lysobacterales</taxon>
        <taxon>Rhodanobacteraceae</taxon>
        <taxon>Dyella</taxon>
    </lineage>
</organism>
<evidence type="ECO:0000256" key="1">
    <source>
        <dbReference type="SAM" id="MobiDB-lite"/>
    </source>
</evidence>
<feature type="compositionally biased region" description="Gly residues" evidence="1">
    <location>
        <begin position="47"/>
        <end position="57"/>
    </location>
</feature>
<dbReference type="EMBL" id="FONH01000007">
    <property type="protein sequence ID" value="SFF08901.1"/>
    <property type="molecule type" value="Genomic_DNA"/>
</dbReference>
<dbReference type="AlphaFoldDB" id="A0A1I2FWV4"/>
<gene>
    <name evidence="2" type="ORF">SAMN02799615_02391</name>
</gene>
<evidence type="ECO:0000313" key="2">
    <source>
        <dbReference type="EMBL" id="SFF08901.1"/>
    </source>
</evidence>
<proteinExistence type="predicted"/>
<dbReference type="STRING" id="500610.SAMN02799615_02391"/>
<dbReference type="Proteomes" id="UP000199477">
    <property type="component" value="Unassembled WGS sequence"/>
</dbReference>
<feature type="region of interest" description="Disordered" evidence="1">
    <location>
        <begin position="26"/>
        <end position="57"/>
    </location>
</feature>